<evidence type="ECO:0000313" key="6">
    <source>
        <dbReference type="Proteomes" id="UP000030944"/>
    </source>
</evidence>
<reference evidence="7" key="2">
    <citation type="submission" date="2016-05" db="EMBL/GenBank/DDBJ databases">
        <authorList>
            <person name="Dupont C."/>
            <person name="Santoro A."/>
        </authorList>
    </citation>
    <scope>NUCLEOTIDE SEQUENCE [LARGE SCALE GENOMIC DNA]</scope>
    <source>
        <strain evidence="7">U25</strain>
    </source>
</reference>
<evidence type="ECO:0000313" key="5">
    <source>
        <dbReference type="EMBL" id="PTL87399.1"/>
    </source>
</evidence>
<dbReference type="RefSeq" id="WP_048104395.1">
    <property type="nucleotide sequence ID" value="NZ_CP007026.1"/>
</dbReference>
<dbReference type="Gene3D" id="3.40.50.300">
    <property type="entry name" value="P-loop containing nucleotide triphosphate hydrolases"/>
    <property type="match status" value="1"/>
</dbReference>
<reference evidence="5" key="3">
    <citation type="submission" date="2016-05" db="EMBL/GenBank/DDBJ databases">
        <authorList>
            <person name="Lavstsen T."/>
            <person name="Jespersen J.S."/>
        </authorList>
    </citation>
    <scope>NUCLEOTIDE SEQUENCE [LARGE SCALE GENOMIC DNA]</scope>
    <source>
        <strain evidence="5">U25</strain>
    </source>
</reference>
<dbReference type="InterPro" id="IPR027417">
    <property type="entry name" value="P-loop_NTPase"/>
</dbReference>
<dbReference type="AlphaFoldDB" id="A0A0A7V8P0"/>
<keyword evidence="7" id="KW-1185">Reference proteome</keyword>
<dbReference type="Proteomes" id="UP000241022">
    <property type="component" value="Unassembled WGS sequence"/>
</dbReference>
<dbReference type="Pfam" id="PF00685">
    <property type="entry name" value="Sulfotransfer_1"/>
    <property type="match status" value="1"/>
</dbReference>
<dbReference type="EMBL" id="CP007026">
    <property type="protein sequence ID" value="AJA93025.1"/>
    <property type="molecule type" value="Genomic_DNA"/>
</dbReference>
<dbReference type="PANTHER" id="PTHR10605">
    <property type="entry name" value="HEPARAN SULFATE SULFOTRANSFERASE"/>
    <property type="match status" value="1"/>
</dbReference>
<dbReference type="HOGENOM" id="CLU_017703_1_2_2"/>
<name>A0A0A7V8P0_9ARCH</name>
<evidence type="ECO:0000313" key="4">
    <source>
        <dbReference type="EMBL" id="AJA93025.1"/>
    </source>
</evidence>
<keyword evidence="1 4" id="KW-0808">Transferase</keyword>
<evidence type="ECO:0000313" key="7">
    <source>
        <dbReference type="Proteomes" id="UP000241022"/>
    </source>
</evidence>
<gene>
    <name evidence="5" type="ORF">A7X95_05770</name>
    <name evidence="4" type="ORF">T478_0140</name>
</gene>
<sequence length="283" mass="34058">MNLHNTIRKCYHLFVKRHIFGVTSSSRVLPDFIIIGAKRCGTTSLFSYLPEHPSIARSHHDNMGFFNDNFHLGINWYKSFFPTISQKRKIEKQYGKFLAFDVTTRYMETKITAENIKKTQPDVKIIVMLRNPIDRAYSQYNITVKEKTEKLDFDEAIIEEMKRLETEISEKYRDRSLEFPKEHRHYIKKSLYALQLKPWFDIFSKEKILVLSTEEFRDNEENIYRKIFQFLDIAEIQIKNKVHMEKGEYSPMNGKTRDKLREFFKIHNEELFELIGKKFDWEN</sequence>
<dbReference type="GO" id="GO:0008146">
    <property type="term" value="F:sulfotransferase activity"/>
    <property type="evidence" value="ECO:0007669"/>
    <property type="project" value="InterPro"/>
</dbReference>
<feature type="domain" description="Sulfotransferase" evidence="3">
    <location>
        <begin position="30"/>
        <end position="257"/>
    </location>
</feature>
<evidence type="ECO:0000259" key="3">
    <source>
        <dbReference type="Pfam" id="PF00685"/>
    </source>
</evidence>
<protein>
    <submittedName>
        <fullName evidence="4">Sulfotransferase domain protein</fullName>
    </submittedName>
</protein>
<organism evidence="4 6">
    <name type="scientific">Candidatus Nitrosopelagicus brevis</name>
    <dbReference type="NCBI Taxonomy" id="1410606"/>
    <lineage>
        <taxon>Archaea</taxon>
        <taxon>Nitrososphaerota</taxon>
    </lineage>
</organism>
<accession>A0A0A7V8P0</accession>
<dbReference type="PANTHER" id="PTHR10605:SF56">
    <property type="entry name" value="BIFUNCTIONAL HEPARAN SULFATE N-DEACETYLASE_N-SULFOTRANSFERASE"/>
    <property type="match status" value="1"/>
</dbReference>
<proteinExistence type="predicted"/>
<reference evidence="4 6" key="1">
    <citation type="journal article" date="2015" name="Proc. Natl. Acad. Sci. U.S.A.">
        <title>Genomic and proteomic characterization of "Candidatus Nitrosopelagicus brevis": An ammonia-oxidizing archaeon from the open ocean.</title>
        <authorList>
            <person name="Santoro A.E."/>
            <person name="Dupont C.L."/>
            <person name="Richter R.A."/>
            <person name="Craig M.T."/>
            <person name="Carini P."/>
            <person name="McIlvin M.R."/>
            <person name="Yang Y."/>
            <person name="Orsi W.D."/>
            <person name="Moran D.M."/>
            <person name="Saito M.A."/>
        </authorList>
    </citation>
    <scope>NUCLEOTIDE SEQUENCE [LARGE SCALE GENOMIC DNA]</scope>
    <source>
        <strain evidence="4">CN25</strain>
        <strain evidence="6">V2</strain>
    </source>
</reference>
<dbReference type="EMBL" id="LXWN01000002">
    <property type="protein sequence ID" value="PTL87399.1"/>
    <property type="molecule type" value="Genomic_DNA"/>
</dbReference>
<dbReference type="KEGG" id="nbv:T478_0140"/>
<dbReference type="InterPro" id="IPR037359">
    <property type="entry name" value="NST/OST"/>
</dbReference>
<dbReference type="OrthoDB" id="12339at2157"/>
<evidence type="ECO:0000256" key="2">
    <source>
        <dbReference type="ARBA" id="ARBA00023180"/>
    </source>
</evidence>
<dbReference type="GeneID" id="24816039"/>
<keyword evidence="2" id="KW-0325">Glycoprotein</keyword>
<dbReference type="Proteomes" id="UP000030944">
    <property type="component" value="Chromosome"/>
</dbReference>
<dbReference type="InterPro" id="IPR000863">
    <property type="entry name" value="Sulfotransferase_dom"/>
</dbReference>
<dbReference type="SUPFAM" id="SSF52540">
    <property type="entry name" value="P-loop containing nucleoside triphosphate hydrolases"/>
    <property type="match status" value="1"/>
</dbReference>
<dbReference type="STRING" id="1410606.T478_0140"/>
<reference evidence="5 7" key="4">
    <citation type="submission" date="2018-04" db="EMBL/GenBank/DDBJ databases">
        <title>Transcriptomics of ammonia oxidizing archaea.</title>
        <authorList>
            <person name="Carini P."/>
        </authorList>
    </citation>
    <scope>NUCLEOTIDE SEQUENCE [LARGE SCALE GENOMIC DNA]</scope>
    <source>
        <strain evidence="5 7">U25</strain>
    </source>
</reference>
<evidence type="ECO:0000256" key="1">
    <source>
        <dbReference type="ARBA" id="ARBA00022679"/>
    </source>
</evidence>